<evidence type="ECO:0000313" key="3">
    <source>
        <dbReference type="Proteomes" id="UP000325218"/>
    </source>
</evidence>
<gene>
    <name evidence="2" type="ORF">FRY98_14780</name>
</gene>
<accession>A0A5D0CPZ7</accession>
<dbReference type="OrthoDB" id="164329at2"/>
<comment type="caution">
    <text evidence="2">The sequence shown here is derived from an EMBL/GenBank/DDBJ whole genome shotgun (WGS) entry which is preliminary data.</text>
</comment>
<dbReference type="InterPro" id="IPR020483">
    <property type="entry name" value="Uncharacterised_YgbA"/>
</dbReference>
<feature type="region of interest" description="Disordered" evidence="1">
    <location>
        <begin position="43"/>
        <end position="103"/>
    </location>
</feature>
<dbReference type="AlphaFoldDB" id="A0A5D0CPZ7"/>
<feature type="compositionally biased region" description="Polar residues" evidence="1">
    <location>
        <begin position="1"/>
        <end position="11"/>
    </location>
</feature>
<dbReference type="Proteomes" id="UP000325218">
    <property type="component" value="Unassembled WGS sequence"/>
</dbReference>
<dbReference type="EMBL" id="VSDO01000003">
    <property type="protein sequence ID" value="TYA12003.1"/>
    <property type="molecule type" value="Genomic_DNA"/>
</dbReference>
<keyword evidence="3" id="KW-1185">Reference proteome</keyword>
<organism evidence="2 3">
    <name type="scientific">Paenibacillus faecis</name>
    <dbReference type="NCBI Taxonomy" id="862114"/>
    <lineage>
        <taxon>Bacteria</taxon>
        <taxon>Bacillati</taxon>
        <taxon>Bacillota</taxon>
        <taxon>Bacilli</taxon>
        <taxon>Bacillales</taxon>
        <taxon>Paenibacillaceae</taxon>
        <taxon>Paenibacillus</taxon>
    </lineage>
</organism>
<name>A0A5D0CPZ7_9BACL</name>
<reference evidence="2 3" key="1">
    <citation type="submission" date="2019-08" db="EMBL/GenBank/DDBJ databases">
        <title>Genome sequencing of Paenibacillus faecis DSM 23593(T).</title>
        <authorList>
            <person name="Kook J.-K."/>
            <person name="Park S.-N."/>
            <person name="Lim Y.K."/>
        </authorList>
    </citation>
    <scope>NUCLEOTIDE SEQUENCE [LARGE SCALE GENOMIC DNA]</scope>
    <source>
        <strain evidence="2 3">DSM 23593</strain>
    </source>
</reference>
<evidence type="ECO:0000313" key="2">
    <source>
        <dbReference type="EMBL" id="TYA12003.1"/>
    </source>
</evidence>
<protein>
    <submittedName>
        <fullName evidence="2">Nitrous oxide-stimulated promoter family protein</fullName>
    </submittedName>
</protein>
<feature type="compositionally biased region" description="Pro residues" evidence="1">
    <location>
        <begin position="63"/>
        <end position="87"/>
    </location>
</feature>
<dbReference type="NCBIfam" id="NF007714">
    <property type="entry name" value="PRK10410.1-2"/>
    <property type="match status" value="1"/>
</dbReference>
<sequence length="184" mass="20013">MSHANDTQQALSRELEGPRIRREKKTVQHMIALYCGRMHRSQAQIAHAPQAEEGVPTSAPGPASGPAPAPGPTPEPAPGPAHAPKPGPGSATRPAPLEAADSAPGLEGKRLCRECEDLLTYALKRLTYCRFGENKTTCVACPVHCYAPEPREAIRKVMRYAGPRMLWTHPVLTVRHLIDGRTRH</sequence>
<proteinExistence type="predicted"/>
<dbReference type="RefSeq" id="WP_148453202.1">
    <property type="nucleotide sequence ID" value="NZ_VSDO01000003.1"/>
</dbReference>
<evidence type="ECO:0000256" key="1">
    <source>
        <dbReference type="SAM" id="MobiDB-lite"/>
    </source>
</evidence>
<dbReference type="Pfam" id="PF11756">
    <property type="entry name" value="YgbA_NO"/>
    <property type="match status" value="1"/>
</dbReference>
<feature type="region of interest" description="Disordered" evidence="1">
    <location>
        <begin position="1"/>
        <end position="23"/>
    </location>
</feature>